<dbReference type="InterPro" id="IPR011249">
    <property type="entry name" value="Metalloenz_LuxS/M16"/>
</dbReference>
<dbReference type="InterPro" id="IPR007863">
    <property type="entry name" value="Peptidase_M16_C"/>
</dbReference>
<dbReference type="InterPro" id="IPR011765">
    <property type="entry name" value="Pept_M16_N"/>
</dbReference>
<organism evidence="12 13">
    <name type="scientific">Candidatus Muproteobacteria bacterium RBG_16_60_9</name>
    <dbReference type="NCBI Taxonomy" id="1817755"/>
    <lineage>
        <taxon>Bacteria</taxon>
        <taxon>Pseudomonadati</taxon>
        <taxon>Pseudomonadota</taxon>
        <taxon>Candidatus Muproteobacteria</taxon>
    </lineage>
</organism>
<dbReference type="SUPFAM" id="SSF63411">
    <property type="entry name" value="LuxS/MPP-like metallohydrolase"/>
    <property type="match status" value="4"/>
</dbReference>
<comment type="similarity">
    <text evidence="2 8">Belongs to the peptidase M16 family.</text>
</comment>
<evidence type="ECO:0000256" key="4">
    <source>
        <dbReference type="ARBA" id="ARBA00022723"/>
    </source>
</evidence>
<evidence type="ECO:0000256" key="8">
    <source>
        <dbReference type="RuleBase" id="RU004447"/>
    </source>
</evidence>
<comment type="cofactor">
    <cofactor evidence="1">
        <name>Zn(2+)</name>
        <dbReference type="ChEBI" id="CHEBI:29105"/>
    </cofactor>
</comment>
<sequence>MLSRNLLVATKYLVYTGMLAMTWSVAMPVMAQQTPQPINHETKPAPLAAPLKVTAVEGITEYRLANGLRVLLFPDQSKPIVTVNVTYLVGSRHEGYGETGMAHLLEHLLFKGTPKTPDIGKEFNQRGARWNGTTSFDRTNYFETMPASADNLKWAIELEADRMINSNISQTDLDSEMTVVRNEYERGENSPGSVMYKRMRSVAFDWHNYQNSPIGNRSDIENVAIENLQAFYRRYYQPDNAVLLIAGQFDIDATLRLITNSFGKIPKPTRALPALWTVEPTQDGERVFAVRRAGNIQIVMLGYKIPSALHPDAIALSYATGILDHAANGRLYKLLVESNKAVSVSARTDDNADPGLMVIAATVKEGESLEDVQQLLIKAVESFHDTPPTAEEIDRARLLRERSFEQTLSAPQSLAIALSESIAAGDWRLWFYWRERGKTVTPTDIARVAKAYLRRDNRTVGRFLPTAEPQRAPIPAAPSIADVLKDFAPAQTMIAGELFDPSPANIDARTRRYALANGMKVALLTKRTRGETVNVVLRSRYGDARSRFGASTLESIAGQMLMRGTVRYTRSQLTDEFDKLKASVNVGLGDARLQTTRPNLTKVLELVAHILREPVFPQTELDQLRNQWIASLESNKGEPGAVSGEAIGKHFNAYERGDPRYYQSRTETIEDLNAVTIDKLRQIHREFTGFSNAEIAIVGDFEESEAHAVLDRLFANWASPIPYARIDEPYRAIPTVNQTLETPDKSNAVFRAQMLIEMREDDRDFPALTLANYIFGGGAGFNARVVKRIRGKEGLSYSVGTSLAVSNVDRRGIFSVSATAAPQNIAKLEAIFREEIDSARRDGFTAEEMANAKSGLLASRRQSRAQDGFVASYWAERLYRNESFLKAAEADAKFQAVTLEEVNAAFRKYIDPEKLAIVKAGEFAGR</sequence>
<dbReference type="Pfam" id="PF05193">
    <property type="entry name" value="Peptidase_M16_C"/>
    <property type="match status" value="2"/>
</dbReference>
<gene>
    <name evidence="12" type="ORF">A2W18_14730</name>
</gene>
<dbReference type="PROSITE" id="PS00143">
    <property type="entry name" value="INSULINASE"/>
    <property type="match status" value="1"/>
</dbReference>
<feature type="domain" description="Peptidase M16 C-terminal" evidence="11">
    <location>
        <begin position="225"/>
        <end position="397"/>
    </location>
</feature>
<keyword evidence="4" id="KW-0479">Metal-binding</keyword>
<feature type="domain" description="Peptidase M16 C-terminal" evidence="11">
    <location>
        <begin position="675"/>
        <end position="856"/>
    </location>
</feature>
<dbReference type="GO" id="GO:0006508">
    <property type="term" value="P:proteolysis"/>
    <property type="evidence" value="ECO:0007669"/>
    <property type="project" value="UniProtKB-KW"/>
</dbReference>
<evidence type="ECO:0000259" key="11">
    <source>
        <dbReference type="Pfam" id="PF05193"/>
    </source>
</evidence>
<dbReference type="InterPro" id="IPR001431">
    <property type="entry name" value="Pept_M16_Zn_BS"/>
</dbReference>
<dbReference type="EMBL" id="MFSP01000186">
    <property type="protein sequence ID" value="OGI61844.1"/>
    <property type="molecule type" value="Genomic_DNA"/>
</dbReference>
<dbReference type="PANTHER" id="PTHR43690">
    <property type="entry name" value="NARDILYSIN"/>
    <property type="match status" value="1"/>
</dbReference>
<keyword evidence="6" id="KW-0862">Zinc</keyword>
<reference evidence="12 13" key="1">
    <citation type="journal article" date="2016" name="Nat. Commun.">
        <title>Thousands of microbial genomes shed light on interconnected biogeochemical processes in an aquifer system.</title>
        <authorList>
            <person name="Anantharaman K."/>
            <person name="Brown C.T."/>
            <person name="Hug L.A."/>
            <person name="Sharon I."/>
            <person name="Castelle C.J."/>
            <person name="Probst A.J."/>
            <person name="Thomas B.C."/>
            <person name="Singh A."/>
            <person name="Wilkins M.J."/>
            <person name="Karaoz U."/>
            <person name="Brodie E.L."/>
            <person name="Williams K.H."/>
            <person name="Hubbard S.S."/>
            <person name="Banfield J.F."/>
        </authorList>
    </citation>
    <scope>NUCLEOTIDE SEQUENCE [LARGE SCALE GENOMIC DNA]</scope>
</reference>
<dbReference type="Pfam" id="PF00675">
    <property type="entry name" value="Peptidase_M16"/>
    <property type="match status" value="1"/>
</dbReference>
<evidence type="ECO:0000256" key="3">
    <source>
        <dbReference type="ARBA" id="ARBA00022670"/>
    </source>
</evidence>
<proteinExistence type="inferred from homology"/>
<keyword evidence="9" id="KW-1133">Transmembrane helix</keyword>
<evidence type="ECO:0000256" key="2">
    <source>
        <dbReference type="ARBA" id="ARBA00007261"/>
    </source>
</evidence>
<evidence type="ECO:0000256" key="6">
    <source>
        <dbReference type="ARBA" id="ARBA00022833"/>
    </source>
</evidence>
<name>A0A1F6UX34_9PROT</name>
<dbReference type="Gene3D" id="3.30.830.10">
    <property type="entry name" value="Metalloenzyme, LuxS/M16 peptidase-like"/>
    <property type="match status" value="4"/>
</dbReference>
<protein>
    <submittedName>
        <fullName evidence="12">Pseudouridine synthase</fullName>
    </submittedName>
</protein>
<dbReference type="GO" id="GO:0046872">
    <property type="term" value="F:metal ion binding"/>
    <property type="evidence" value="ECO:0007669"/>
    <property type="project" value="UniProtKB-KW"/>
</dbReference>
<dbReference type="AlphaFoldDB" id="A0A1F6UX34"/>
<evidence type="ECO:0000256" key="7">
    <source>
        <dbReference type="ARBA" id="ARBA00023049"/>
    </source>
</evidence>
<dbReference type="GO" id="GO:0004222">
    <property type="term" value="F:metalloendopeptidase activity"/>
    <property type="evidence" value="ECO:0007669"/>
    <property type="project" value="InterPro"/>
</dbReference>
<keyword evidence="9" id="KW-0472">Membrane</keyword>
<dbReference type="InterPro" id="IPR050626">
    <property type="entry name" value="Peptidase_M16"/>
</dbReference>
<evidence type="ECO:0000313" key="12">
    <source>
        <dbReference type="EMBL" id="OGI61844.1"/>
    </source>
</evidence>
<dbReference type="Proteomes" id="UP000179076">
    <property type="component" value="Unassembled WGS sequence"/>
</dbReference>
<accession>A0A1F6UX34</accession>
<keyword evidence="3" id="KW-0645">Protease</keyword>
<keyword evidence="9" id="KW-0812">Transmembrane</keyword>
<comment type="caution">
    <text evidence="12">The sequence shown here is derived from an EMBL/GenBank/DDBJ whole genome shotgun (WGS) entry which is preliminary data.</text>
</comment>
<keyword evidence="7" id="KW-0482">Metalloprotease</keyword>
<dbReference type="PANTHER" id="PTHR43690:SF17">
    <property type="entry name" value="PROTEIN YHJJ"/>
    <property type="match status" value="1"/>
</dbReference>
<evidence type="ECO:0000256" key="5">
    <source>
        <dbReference type="ARBA" id="ARBA00022801"/>
    </source>
</evidence>
<feature type="transmembrane region" description="Helical" evidence="9">
    <location>
        <begin position="12"/>
        <end position="31"/>
    </location>
</feature>
<evidence type="ECO:0000256" key="1">
    <source>
        <dbReference type="ARBA" id="ARBA00001947"/>
    </source>
</evidence>
<evidence type="ECO:0000256" key="9">
    <source>
        <dbReference type="SAM" id="Phobius"/>
    </source>
</evidence>
<evidence type="ECO:0000313" key="13">
    <source>
        <dbReference type="Proteomes" id="UP000179076"/>
    </source>
</evidence>
<feature type="domain" description="Peptidase M16 N-terminal" evidence="10">
    <location>
        <begin position="70"/>
        <end position="212"/>
    </location>
</feature>
<keyword evidence="5" id="KW-0378">Hydrolase</keyword>
<evidence type="ECO:0000259" key="10">
    <source>
        <dbReference type="Pfam" id="PF00675"/>
    </source>
</evidence>